<sequence>MKIRVGFGLGTRSFTNDHSTFDPFVDSLEQLGFDSLWLSERLGGECPDPIVGLAYAAGRTTRMKFGFSVMVLPGRNLAVLAKELASLDRLSNGRLLPAFGLGVADVHEQAAFGVERKQRAKMFNEALPLLKRMWEEGPVTHQGDFYHYEDVDLLPKPTQEPMDIWLGGAADVELRRCGKFGDGWLPSFCTPEMAAQGWRVVNDAADEQERFMDPEHFGVLIPYSHGDLPASYRTILDRRAPGVPPEEIIPLGHDGLKNQIERFIEVGASKFVPILVGEPNDWFAELEGVANVVLPLQT</sequence>
<evidence type="ECO:0000313" key="6">
    <source>
        <dbReference type="EMBL" id="SUZ63866.1"/>
    </source>
</evidence>
<dbReference type="InterPro" id="IPR011251">
    <property type="entry name" value="Luciferase-like_dom"/>
</dbReference>
<reference evidence="6" key="1">
    <citation type="submission" date="2018-05" db="EMBL/GenBank/DDBJ databases">
        <authorList>
            <person name="Lanie J.A."/>
            <person name="Ng W.-L."/>
            <person name="Kazmierczak K.M."/>
            <person name="Andrzejewski T.M."/>
            <person name="Davidsen T.M."/>
            <person name="Wayne K.J."/>
            <person name="Tettelin H."/>
            <person name="Glass J.I."/>
            <person name="Rusch D."/>
            <person name="Podicherti R."/>
            <person name="Tsui H.-C.T."/>
            <person name="Winkler M.E."/>
        </authorList>
    </citation>
    <scope>NUCLEOTIDE SEQUENCE</scope>
</reference>
<dbReference type="PANTHER" id="PTHR42847">
    <property type="entry name" value="ALKANESULFONATE MONOOXYGENASE"/>
    <property type="match status" value="1"/>
</dbReference>
<dbReference type="SUPFAM" id="SSF51679">
    <property type="entry name" value="Bacterial luciferase-like"/>
    <property type="match status" value="1"/>
</dbReference>
<evidence type="ECO:0000256" key="2">
    <source>
        <dbReference type="ARBA" id="ARBA00022643"/>
    </source>
</evidence>
<name>A0A381PA59_9ZZZZ</name>
<dbReference type="GO" id="GO:0008726">
    <property type="term" value="F:alkanesulfonate monooxygenase activity"/>
    <property type="evidence" value="ECO:0007669"/>
    <property type="project" value="TreeGrafter"/>
</dbReference>
<evidence type="ECO:0000256" key="4">
    <source>
        <dbReference type="ARBA" id="ARBA00023033"/>
    </source>
</evidence>
<accession>A0A381PA59</accession>
<evidence type="ECO:0000256" key="1">
    <source>
        <dbReference type="ARBA" id="ARBA00022630"/>
    </source>
</evidence>
<evidence type="ECO:0000256" key="3">
    <source>
        <dbReference type="ARBA" id="ARBA00023002"/>
    </source>
</evidence>
<dbReference type="InterPro" id="IPR036661">
    <property type="entry name" value="Luciferase-like_sf"/>
</dbReference>
<keyword evidence="4" id="KW-0503">Monooxygenase</keyword>
<feature type="domain" description="Luciferase-like" evidence="5">
    <location>
        <begin position="25"/>
        <end position="222"/>
    </location>
</feature>
<dbReference type="GO" id="GO:0046306">
    <property type="term" value="P:alkanesulfonate catabolic process"/>
    <property type="evidence" value="ECO:0007669"/>
    <property type="project" value="TreeGrafter"/>
</dbReference>
<organism evidence="6">
    <name type="scientific">marine metagenome</name>
    <dbReference type="NCBI Taxonomy" id="408172"/>
    <lineage>
        <taxon>unclassified sequences</taxon>
        <taxon>metagenomes</taxon>
        <taxon>ecological metagenomes</taxon>
    </lineage>
</organism>
<keyword evidence="3" id="KW-0560">Oxidoreductase</keyword>
<dbReference type="Pfam" id="PF00296">
    <property type="entry name" value="Bac_luciferase"/>
    <property type="match status" value="1"/>
</dbReference>
<dbReference type="Gene3D" id="3.20.20.30">
    <property type="entry name" value="Luciferase-like domain"/>
    <property type="match status" value="1"/>
</dbReference>
<gene>
    <name evidence="6" type="ORF">METZ01_LOCUS16720</name>
</gene>
<keyword evidence="1" id="KW-0285">Flavoprotein</keyword>
<dbReference type="EMBL" id="UINC01000927">
    <property type="protein sequence ID" value="SUZ63866.1"/>
    <property type="molecule type" value="Genomic_DNA"/>
</dbReference>
<keyword evidence="2" id="KW-0288">FMN</keyword>
<dbReference type="PANTHER" id="PTHR42847:SF4">
    <property type="entry name" value="ALKANESULFONATE MONOOXYGENASE-RELATED"/>
    <property type="match status" value="1"/>
</dbReference>
<dbReference type="InterPro" id="IPR050172">
    <property type="entry name" value="SsuD_RutA_monooxygenase"/>
</dbReference>
<protein>
    <recommendedName>
        <fullName evidence="5">Luciferase-like domain-containing protein</fullName>
    </recommendedName>
</protein>
<proteinExistence type="predicted"/>
<dbReference type="AlphaFoldDB" id="A0A381PA59"/>
<evidence type="ECO:0000259" key="5">
    <source>
        <dbReference type="Pfam" id="PF00296"/>
    </source>
</evidence>